<dbReference type="Gene3D" id="3.40.50.10810">
    <property type="entry name" value="Tandem AAA-ATPase domain"/>
    <property type="match status" value="1"/>
</dbReference>
<evidence type="ECO:0000259" key="6">
    <source>
        <dbReference type="PROSITE" id="PS51194"/>
    </source>
</evidence>
<dbReference type="InterPro" id="IPR000330">
    <property type="entry name" value="SNF2_N"/>
</dbReference>
<accession>A0A1Y1YQY5</accession>
<dbReference type="AlphaFoldDB" id="A0A1Y1YQY5"/>
<sequence length="872" mass="96929">MLDATLPSIAAESLPDRPTKRRRLEPTRQDQKLDQTIQRDKDAISPFRSRMKLEFICNPVVCYGMIIGLPVHGSYPTIPTLDSTTRVPVAIGPRHKVLRCTDGQHIGVLDDAAGETLAELNADSEIELQLSLSKETASSKSSNKRAFWSLEVILYGPKSRADNVGDFVADSGHYLQDPTGCNRNAPYFNPQRLASLDENLPMTFDLQQGQSYCVNEFARVAKDLLAGFETSNDIAQTATPSALRTQLRLHQRQALSFFKKRELGLSPLGTDAAVWVQKPDAGGCPIYVNTISNQEQSEPPPLWRGGILADDMGLGKTLSMVALIASSLEAGVGSVCPRNNQVGLNMVPSTLVVVPPNVLPVWENQLKLHTHVDTITWMKHRGKERFNHTCCRSPPNIVFTTYQTVEYEYRKSRPHDGSIFSFHWDRVVLDEDSAHIIRNWRTSTAEAVSSLHATNRWALSGTPIQNNLDDFFGLFRFLRFHPYDDPTIFNGHILKGQNDGQVEEPIEKFKRLLSCVMIRRQKSTAAIELPPRQDRIVRIPFDAEEHAYYRSIEQPTTESLNATGGTGSGGVELTLNALQQINKLRIACNLGLPPSSPERPPARPFFEVNDFVPEALRTRLCMGDTCCDQCLEIVDFSGASLVLEVAPVTDAYYSSCGRLFCSSCARLLRFSTPEPCSCDMRDSSCPLRSISMDGVSSRLTPAEGCPSPTPFGNPVGRISSKVRALVAEIQAPPAEKSVVFSFWTSSLDMVEHALQLAGICHVRVDGKVASKMRTKLLDRFNRDPDVRVVLMTVSCGAVGLDLTAASRAHMLEPQWNPSIEEQAMARIYRIGQTREVTTIRYVMDDSLEEHILNVQDRKKLLATLLLHNNSSR</sequence>
<dbReference type="GO" id="GO:0016787">
    <property type="term" value="F:hydrolase activity"/>
    <property type="evidence" value="ECO:0007669"/>
    <property type="project" value="UniProtKB-KW"/>
</dbReference>
<evidence type="ECO:0000256" key="2">
    <source>
        <dbReference type="ARBA" id="ARBA00022801"/>
    </source>
</evidence>
<dbReference type="Gene3D" id="3.40.50.300">
    <property type="entry name" value="P-loop containing nucleotide triphosphate hydrolases"/>
    <property type="match status" value="1"/>
</dbReference>
<dbReference type="PROSITE" id="PS51192">
    <property type="entry name" value="HELICASE_ATP_BIND_1"/>
    <property type="match status" value="1"/>
</dbReference>
<dbReference type="InterPro" id="IPR050628">
    <property type="entry name" value="SNF2_RAD54_helicase_TF"/>
</dbReference>
<keyword evidence="3" id="KW-0067">ATP-binding</keyword>
<dbReference type="CDD" id="cd18793">
    <property type="entry name" value="SF2_C_SNF"/>
    <property type="match status" value="1"/>
</dbReference>
<keyword evidence="8" id="KW-1185">Reference proteome</keyword>
<evidence type="ECO:0000259" key="5">
    <source>
        <dbReference type="PROSITE" id="PS51192"/>
    </source>
</evidence>
<name>A0A1Y1YQY5_9PLEO</name>
<dbReference type="GO" id="GO:0005524">
    <property type="term" value="F:ATP binding"/>
    <property type="evidence" value="ECO:0007669"/>
    <property type="project" value="UniProtKB-KW"/>
</dbReference>
<keyword evidence="2" id="KW-0378">Hydrolase</keyword>
<dbReference type="InterPro" id="IPR027417">
    <property type="entry name" value="P-loop_NTPase"/>
</dbReference>
<dbReference type="SMART" id="SM00490">
    <property type="entry name" value="HELICc"/>
    <property type="match status" value="1"/>
</dbReference>
<dbReference type="GO" id="GO:0005634">
    <property type="term" value="C:nucleus"/>
    <property type="evidence" value="ECO:0007669"/>
    <property type="project" value="TreeGrafter"/>
</dbReference>
<proteinExistence type="predicted"/>
<feature type="region of interest" description="Disordered" evidence="4">
    <location>
        <begin position="15"/>
        <end position="36"/>
    </location>
</feature>
<dbReference type="InterPro" id="IPR001650">
    <property type="entry name" value="Helicase_C-like"/>
</dbReference>
<dbReference type="SMART" id="SM00487">
    <property type="entry name" value="DEXDc"/>
    <property type="match status" value="1"/>
</dbReference>
<feature type="domain" description="Helicase C-terminal" evidence="6">
    <location>
        <begin position="721"/>
        <end position="872"/>
    </location>
</feature>
<evidence type="ECO:0000256" key="1">
    <source>
        <dbReference type="ARBA" id="ARBA00022741"/>
    </source>
</evidence>
<dbReference type="SUPFAM" id="SSF52540">
    <property type="entry name" value="P-loop containing nucleoside triphosphate hydrolases"/>
    <property type="match status" value="2"/>
</dbReference>
<dbReference type="PROSITE" id="PS51194">
    <property type="entry name" value="HELICASE_CTER"/>
    <property type="match status" value="1"/>
</dbReference>
<dbReference type="Proteomes" id="UP000193144">
    <property type="component" value="Unassembled WGS sequence"/>
</dbReference>
<dbReference type="EMBL" id="MCFA01000187">
    <property type="protein sequence ID" value="ORY00157.1"/>
    <property type="molecule type" value="Genomic_DNA"/>
</dbReference>
<dbReference type="GO" id="GO:0008094">
    <property type="term" value="F:ATP-dependent activity, acting on DNA"/>
    <property type="evidence" value="ECO:0007669"/>
    <property type="project" value="TreeGrafter"/>
</dbReference>
<organism evidence="7 8">
    <name type="scientific">Clohesyomyces aquaticus</name>
    <dbReference type="NCBI Taxonomy" id="1231657"/>
    <lineage>
        <taxon>Eukaryota</taxon>
        <taxon>Fungi</taxon>
        <taxon>Dikarya</taxon>
        <taxon>Ascomycota</taxon>
        <taxon>Pezizomycotina</taxon>
        <taxon>Dothideomycetes</taxon>
        <taxon>Pleosporomycetidae</taxon>
        <taxon>Pleosporales</taxon>
        <taxon>Lindgomycetaceae</taxon>
        <taxon>Clohesyomyces</taxon>
    </lineage>
</organism>
<dbReference type="Pfam" id="PF00176">
    <property type="entry name" value="SNF2-rel_dom"/>
    <property type="match status" value="1"/>
</dbReference>
<dbReference type="GO" id="GO:0006281">
    <property type="term" value="P:DNA repair"/>
    <property type="evidence" value="ECO:0007669"/>
    <property type="project" value="TreeGrafter"/>
</dbReference>
<dbReference type="CDD" id="cd18008">
    <property type="entry name" value="DEXDc_SHPRH-like"/>
    <property type="match status" value="1"/>
</dbReference>
<evidence type="ECO:0000256" key="3">
    <source>
        <dbReference type="ARBA" id="ARBA00022840"/>
    </source>
</evidence>
<evidence type="ECO:0000256" key="4">
    <source>
        <dbReference type="SAM" id="MobiDB-lite"/>
    </source>
</evidence>
<reference evidence="7 8" key="1">
    <citation type="submission" date="2016-07" db="EMBL/GenBank/DDBJ databases">
        <title>Pervasive Adenine N6-methylation of Active Genes in Fungi.</title>
        <authorList>
            <consortium name="DOE Joint Genome Institute"/>
            <person name="Mondo S.J."/>
            <person name="Dannebaum R.O."/>
            <person name="Kuo R.C."/>
            <person name="Labutti K."/>
            <person name="Haridas S."/>
            <person name="Kuo A."/>
            <person name="Salamov A."/>
            <person name="Ahrendt S.R."/>
            <person name="Lipzen A."/>
            <person name="Sullivan W."/>
            <person name="Andreopoulos W.B."/>
            <person name="Clum A."/>
            <person name="Lindquist E."/>
            <person name="Daum C."/>
            <person name="Ramamoorthy G.K."/>
            <person name="Gryganskyi A."/>
            <person name="Culley D."/>
            <person name="Magnuson J.K."/>
            <person name="James T.Y."/>
            <person name="O'Malley M.A."/>
            <person name="Stajich J.E."/>
            <person name="Spatafora J.W."/>
            <person name="Visel A."/>
            <person name="Grigoriev I.V."/>
        </authorList>
    </citation>
    <scope>NUCLEOTIDE SEQUENCE [LARGE SCALE GENOMIC DNA]</scope>
    <source>
        <strain evidence="7 8">CBS 115471</strain>
    </source>
</reference>
<dbReference type="PANTHER" id="PTHR45626">
    <property type="entry name" value="TRANSCRIPTION TERMINATION FACTOR 2-RELATED"/>
    <property type="match status" value="1"/>
</dbReference>
<gene>
    <name evidence="7" type="ORF">BCR34DRAFT_115977</name>
</gene>
<dbReference type="InterPro" id="IPR014001">
    <property type="entry name" value="Helicase_ATP-bd"/>
</dbReference>
<dbReference type="OrthoDB" id="448448at2759"/>
<protein>
    <submittedName>
        <fullName evidence="7">SNF2 family N-terminal domain-domain-containing protein</fullName>
    </submittedName>
</protein>
<dbReference type="STRING" id="1231657.A0A1Y1YQY5"/>
<evidence type="ECO:0000313" key="8">
    <source>
        <dbReference type="Proteomes" id="UP000193144"/>
    </source>
</evidence>
<dbReference type="PANTHER" id="PTHR45626:SF22">
    <property type="entry name" value="DNA REPAIR PROTEIN RAD5"/>
    <property type="match status" value="1"/>
</dbReference>
<comment type="caution">
    <text evidence="7">The sequence shown here is derived from an EMBL/GenBank/DDBJ whole genome shotgun (WGS) entry which is preliminary data.</text>
</comment>
<evidence type="ECO:0000313" key="7">
    <source>
        <dbReference type="EMBL" id="ORY00157.1"/>
    </source>
</evidence>
<keyword evidence="1" id="KW-0547">Nucleotide-binding</keyword>
<dbReference type="Pfam" id="PF00271">
    <property type="entry name" value="Helicase_C"/>
    <property type="match status" value="1"/>
</dbReference>
<dbReference type="InterPro" id="IPR038718">
    <property type="entry name" value="SNF2-like_sf"/>
</dbReference>
<dbReference type="InterPro" id="IPR049730">
    <property type="entry name" value="SNF2/RAD54-like_C"/>
</dbReference>
<feature type="domain" description="Helicase ATP-binding" evidence="5">
    <location>
        <begin position="297"/>
        <end position="481"/>
    </location>
</feature>